<evidence type="ECO:0000313" key="2">
    <source>
        <dbReference type="Proteomes" id="UP001069090"/>
    </source>
</evidence>
<evidence type="ECO:0000313" key="1">
    <source>
        <dbReference type="EMBL" id="MCZ0866508.1"/>
    </source>
</evidence>
<organism evidence="1 2">
    <name type="scientific">Dasania phycosphaerae</name>
    <dbReference type="NCBI Taxonomy" id="2950436"/>
    <lineage>
        <taxon>Bacteria</taxon>
        <taxon>Pseudomonadati</taxon>
        <taxon>Pseudomonadota</taxon>
        <taxon>Gammaproteobacteria</taxon>
        <taxon>Cellvibrionales</taxon>
        <taxon>Spongiibacteraceae</taxon>
        <taxon>Dasania</taxon>
    </lineage>
</organism>
<protein>
    <submittedName>
        <fullName evidence="1">Uncharacterized protein</fullName>
    </submittedName>
</protein>
<dbReference type="AlphaFoldDB" id="A0A9J6RPS4"/>
<name>A0A9J6RPS4_9GAMM</name>
<proteinExistence type="predicted"/>
<accession>A0A9J6RPS4</accession>
<dbReference type="RefSeq" id="WP_268905180.1">
    <property type="nucleotide sequence ID" value="NZ_JAPTGG010000013.1"/>
</dbReference>
<comment type="caution">
    <text evidence="1">The sequence shown here is derived from an EMBL/GenBank/DDBJ whole genome shotgun (WGS) entry which is preliminary data.</text>
</comment>
<sequence length="87" mass="10326">MHQESMSVVERGNAAIINTRNPDTVVFESGNVYKLYGKKTENKVKRIGEQDAPDFERWDDYHFQRRYSYLGEVKVVRVKRTLKLQFN</sequence>
<gene>
    <name evidence="1" type="ORF">O0V09_14950</name>
</gene>
<dbReference type="EMBL" id="JAPTGG010000013">
    <property type="protein sequence ID" value="MCZ0866508.1"/>
    <property type="molecule type" value="Genomic_DNA"/>
</dbReference>
<keyword evidence="2" id="KW-1185">Reference proteome</keyword>
<reference evidence="1 2" key="1">
    <citation type="submission" date="2022-12" db="EMBL/GenBank/DDBJ databases">
        <title>Dasania phycosphaerae sp. nov., isolated from particulate material of the south coast of Korea.</title>
        <authorList>
            <person name="Jiang Y."/>
        </authorList>
    </citation>
    <scope>NUCLEOTIDE SEQUENCE [LARGE SCALE GENOMIC DNA]</scope>
    <source>
        <strain evidence="1 2">GY-19</strain>
    </source>
</reference>
<dbReference type="Proteomes" id="UP001069090">
    <property type="component" value="Unassembled WGS sequence"/>
</dbReference>